<keyword evidence="6" id="KW-1185">Reference proteome</keyword>
<dbReference type="InterPro" id="IPR036412">
    <property type="entry name" value="HAD-like_sf"/>
</dbReference>
<gene>
    <name evidence="5" type="ORF">SAMN05421844_10825</name>
</gene>
<dbReference type="Pfam" id="PF00702">
    <property type="entry name" value="Hydrolase"/>
    <property type="match status" value="1"/>
</dbReference>
<dbReference type="InterPro" id="IPR006439">
    <property type="entry name" value="HAD-SF_hydro_IA"/>
</dbReference>
<dbReference type="SUPFAM" id="SSF56784">
    <property type="entry name" value="HAD-like"/>
    <property type="match status" value="1"/>
</dbReference>
<evidence type="ECO:0000313" key="6">
    <source>
        <dbReference type="Proteomes" id="UP000199468"/>
    </source>
</evidence>
<dbReference type="RefSeq" id="WP_091860882.1">
    <property type="nucleotide sequence ID" value="NZ_FNBZ01000008.1"/>
</dbReference>
<dbReference type="Proteomes" id="UP000199468">
    <property type="component" value="Unassembled WGS sequence"/>
</dbReference>
<proteinExistence type="inferred from homology"/>
<dbReference type="EMBL" id="FNBZ01000008">
    <property type="protein sequence ID" value="SDH32072.1"/>
    <property type="molecule type" value="Genomic_DNA"/>
</dbReference>
<reference evidence="5 6" key="1">
    <citation type="submission" date="2016-10" db="EMBL/GenBank/DDBJ databases">
        <authorList>
            <person name="Varghese N."/>
            <person name="Submissions S."/>
        </authorList>
    </citation>
    <scope>NUCLEOTIDE SEQUENCE [LARGE SCALE GENOMIC DNA]</scope>
    <source>
        <strain evidence="5 6">DSM 26672</strain>
    </source>
</reference>
<name>A0ABY0P4R3_9HYPH</name>
<evidence type="ECO:0000256" key="3">
    <source>
        <dbReference type="ARBA" id="ARBA00006171"/>
    </source>
</evidence>
<dbReference type="PANTHER" id="PTHR43434">
    <property type="entry name" value="PHOSPHOGLYCOLATE PHOSPHATASE"/>
    <property type="match status" value="1"/>
</dbReference>
<dbReference type="Gene3D" id="3.40.50.1000">
    <property type="entry name" value="HAD superfamily/HAD-like"/>
    <property type="match status" value="1"/>
</dbReference>
<protein>
    <recommendedName>
        <fullName evidence="4">phosphoglycolate phosphatase</fullName>
        <ecNumber evidence="4">3.1.3.18</ecNumber>
    </recommendedName>
</protein>
<dbReference type="NCBIfam" id="TIGR01549">
    <property type="entry name" value="HAD-SF-IA-v1"/>
    <property type="match status" value="1"/>
</dbReference>
<organism evidence="5 6">
    <name type="scientific">Bosea robiniae</name>
    <dbReference type="NCBI Taxonomy" id="1036780"/>
    <lineage>
        <taxon>Bacteria</taxon>
        <taxon>Pseudomonadati</taxon>
        <taxon>Pseudomonadota</taxon>
        <taxon>Alphaproteobacteria</taxon>
        <taxon>Hyphomicrobiales</taxon>
        <taxon>Boseaceae</taxon>
        <taxon>Bosea</taxon>
    </lineage>
</organism>
<dbReference type="InterPro" id="IPR023214">
    <property type="entry name" value="HAD_sf"/>
</dbReference>
<comment type="pathway">
    <text evidence="2">Organic acid metabolism; glycolate biosynthesis; glycolate from 2-phosphoglycolate: step 1/1.</text>
</comment>
<dbReference type="SFLD" id="SFLDG01129">
    <property type="entry name" value="C1.5:_HAD__Beta-PGM__Phosphata"/>
    <property type="match status" value="1"/>
</dbReference>
<evidence type="ECO:0000256" key="4">
    <source>
        <dbReference type="ARBA" id="ARBA00013078"/>
    </source>
</evidence>
<evidence type="ECO:0000256" key="1">
    <source>
        <dbReference type="ARBA" id="ARBA00000830"/>
    </source>
</evidence>
<dbReference type="PRINTS" id="PR00413">
    <property type="entry name" value="HADHALOGNASE"/>
</dbReference>
<evidence type="ECO:0000256" key="2">
    <source>
        <dbReference type="ARBA" id="ARBA00004818"/>
    </source>
</evidence>
<comment type="similarity">
    <text evidence="3">Belongs to the HAD-like hydrolase superfamily. CbbY/CbbZ/Gph/YieH family.</text>
</comment>
<comment type="caution">
    <text evidence="5">The sequence shown here is derived from an EMBL/GenBank/DDBJ whole genome shotgun (WGS) entry which is preliminary data.</text>
</comment>
<dbReference type="InterPro" id="IPR050155">
    <property type="entry name" value="HAD-like_hydrolase_sf"/>
</dbReference>
<comment type="catalytic activity">
    <reaction evidence="1">
        <text>2-phosphoglycolate + H2O = glycolate + phosphate</text>
        <dbReference type="Rhea" id="RHEA:14369"/>
        <dbReference type="ChEBI" id="CHEBI:15377"/>
        <dbReference type="ChEBI" id="CHEBI:29805"/>
        <dbReference type="ChEBI" id="CHEBI:43474"/>
        <dbReference type="ChEBI" id="CHEBI:58033"/>
        <dbReference type="EC" id="3.1.3.18"/>
    </reaction>
</comment>
<evidence type="ECO:0000313" key="5">
    <source>
        <dbReference type="EMBL" id="SDH32072.1"/>
    </source>
</evidence>
<dbReference type="EC" id="3.1.3.18" evidence="4"/>
<accession>A0ABY0P4R3</accession>
<dbReference type="SFLD" id="SFLDS00003">
    <property type="entry name" value="Haloacid_Dehalogenase"/>
    <property type="match status" value="1"/>
</dbReference>
<sequence length="367" mass="41078">MEERSFEERARLSAPCMRTFVNIARRWQLTEREQAYLLAADIPTLRGWAATAVGQRHLVLETRTLMRLSVILGVFADLRRFLATVAGEREERAWLTAPQKFAPFNGRAPLEILSRGFEEQMDVRRHLAAIAANADPYRASGLEHRPDLDYDFLDARFAMAPIEAIAFDGYGTLVDITDKRRPFRALVANEPSNALLHRAMKYPIGLRELSQQLSSPVSEERLDELEADLSAELKSVRLRPGMDFVWQAVQRAGLPIAICSNLAEPYEAPLRERLPGKPDVSVLSFQTRLMKPQPEIYHLVCNRLGLESRQVMFVGDSMQADVAGPNAIGAFSMPIAEFERSFADGASFYAPPPIAALLDRIIAAKSA</sequence>
<dbReference type="PANTHER" id="PTHR43434:SF1">
    <property type="entry name" value="PHOSPHOGLYCOLATE PHOSPHATASE"/>
    <property type="match status" value="1"/>
</dbReference>